<sequence>MVGIPTLRKRARSAELSLLEPFHGRPVDPELWRFPALELHPVVLGRANPLRDDGGVIKQGWEAVLCWQGWQRQP</sequence>
<protein>
    <submittedName>
        <fullName evidence="1">Uncharacterized protein</fullName>
    </submittedName>
</protein>
<accession>A0A8J2BJ73</accession>
<organism evidence="1 2">
    <name type="scientific">Candidatus Methylacidithermus pantelleriae</name>
    <dbReference type="NCBI Taxonomy" id="2744239"/>
    <lineage>
        <taxon>Bacteria</taxon>
        <taxon>Pseudomonadati</taxon>
        <taxon>Verrucomicrobiota</taxon>
        <taxon>Methylacidiphilae</taxon>
        <taxon>Methylacidiphilales</taxon>
        <taxon>Methylacidiphilaceae</taxon>
        <taxon>Candidatus Methylacidithermus</taxon>
    </lineage>
</organism>
<evidence type="ECO:0000313" key="2">
    <source>
        <dbReference type="Proteomes" id="UP000663859"/>
    </source>
</evidence>
<evidence type="ECO:0000313" key="1">
    <source>
        <dbReference type="EMBL" id="CAF0699156.1"/>
    </source>
</evidence>
<dbReference type="EMBL" id="CAJNOB010000023">
    <property type="protein sequence ID" value="CAF0699156.1"/>
    <property type="molecule type" value="Genomic_DNA"/>
</dbReference>
<keyword evidence="2" id="KW-1185">Reference proteome</keyword>
<comment type="caution">
    <text evidence="1">The sequence shown here is derived from an EMBL/GenBank/DDBJ whole genome shotgun (WGS) entry which is preliminary data.</text>
</comment>
<dbReference type="AlphaFoldDB" id="A0A8J2BJ73"/>
<reference evidence="1" key="1">
    <citation type="submission" date="2021-02" db="EMBL/GenBank/DDBJ databases">
        <authorList>
            <person name="Cremers G."/>
            <person name="Picone N."/>
        </authorList>
    </citation>
    <scope>NUCLEOTIDE SEQUENCE</scope>
    <source>
        <strain evidence="1">PQ17</strain>
    </source>
</reference>
<name>A0A8J2BJ73_9BACT</name>
<dbReference type="Proteomes" id="UP000663859">
    <property type="component" value="Unassembled WGS sequence"/>
</dbReference>
<gene>
    <name evidence="1" type="ORF">MPNT_30143</name>
</gene>
<proteinExistence type="predicted"/>